<feature type="chain" id="PRO_5008099440" evidence="1">
    <location>
        <begin position="23"/>
        <end position="124"/>
    </location>
</feature>
<dbReference type="OrthoDB" id="5296873at2"/>
<sequence>MKHFYLTLILLCFSAITLPAQAAMGDMQGKATMGNAKNTGAGQTAKTQIFLGHGKINSLNLEARTANVAMGPVKALGWPSMSMNFVVQDKTLLNGLKTGEIVSFDFAKNTTGGYVITRITPAAP</sequence>
<dbReference type="InterPro" id="IPR042230">
    <property type="entry name" value="CusF_sf"/>
</dbReference>
<dbReference type="InterPro" id="IPR021647">
    <property type="entry name" value="CusF_Ec"/>
</dbReference>
<dbReference type="Gene3D" id="2.40.50.320">
    <property type="entry name" value="Copper binding periplasmic protein CusF"/>
    <property type="match status" value="1"/>
</dbReference>
<reference evidence="2 3" key="1">
    <citation type="submission" date="2016-04" db="EMBL/GenBank/DDBJ databases">
        <title>Acidithiobacillus ferrooxidans genome sequencing and assembly.</title>
        <authorList>
            <person name="Zhou Z."/>
        </authorList>
    </citation>
    <scope>NUCLEOTIDE SEQUENCE [LARGE SCALE GENOMIC DNA]</scope>
    <source>
        <strain evidence="2 3">BY0502</strain>
    </source>
</reference>
<organism evidence="2 3">
    <name type="scientific">Acidithiobacillus ferrooxidans</name>
    <name type="common">Thiobacillus ferrooxidans</name>
    <dbReference type="NCBI Taxonomy" id="920"/>
    <lineage>
        <taxon>Bacteria</taxon>
        <taxon>Pseudomonadati</taxon>
        <taxon>Pseudomonadota</taxon>
        <taxon>Acidithiobacillia</taxon>
        <taxon>Acidithiobacillales</taxon>
        <taxon>Acidithiobacillaceae</taxon>
        <taxon>Acidithiobacillus</taxon>
    </lineage>
</organism>
<dbReference type="GeneID" id="89663173"/>
<evidence type="ECO:0000256" key="1">
    <source>
        <dbReference type="SAM" id="SignalP"/>
    </source>
</evidence>
<proteinExistence type="predicted"/>
<dbReference type="AlphaFoldDB" id="A0A179BMG5"/>
<keyword evidence="1" id="KW-0732">Signal</keyword>
<dbReference type="EMBL" id="LVXZ01000046">
    <property type="protein sequence ID" value="OAP92194.1"/>
    <property type="molecule type" value="Genomic_DNA"/>
</dbReference>
<dbReference type="Pfam" id="PF11604">
    <property type="entry name" value="CusF_Ec"/>
    <property type="match status" value="1"/>
</dbReference>
<protein>
    <submittedName>
        <fullName evidence="2">Cation transporter</fullName>
    </submittedName>
</protein>
<feature type="signal peptide" evidence="1">
    <location>
        <begin position="1"/>
        <end position="22"/>
    </location>
</feature>
<dbReference type="RefSeq" id="WP_064218500.1">
    <property type="nucleotide sequence ID" value="NZ_LVXZ01000046.1"/>
</dbReference>
<comment type="caution">
    <text evidence="2">The sequence shown here is derived from an EMBL/GenBank/DDBJ whole genome shotgun (WGS) entry which is preliminary data.</text>
</comment>
<dbReference type="Proteomes" id="UP000078302">
    <property type="component" value="Unassembled WGS sequence"/>
</dbReference>
<evidence type="ECO:0000313" key="2">
    <source>
        <dbReference type="EMBL" id="OAP92194.1"/>
    </source>
</evidence>
<evidence type="ECO:0000313" key="3">
    <source>
        <dbReference type="Proteomes" id="UP000078302"/>
    </source>
</evidence>
<name>A0A179BMG5_ACIFR</name>
<gene>
    <name evidence="2" type="ORF">A4H96_04590</name>
</gene>
<keyword evidence="3" id="KW-1185">Reference proteome</keyword>
<accession>A0A179BMG5</accession>